<dbReference type="RefSeq" id="WP_085325669.1">
    <property type="nucleotide sequence ID" value="NZ_NCXP01000017.1"/>
</dbReference>
<dbReference type="EMBL" id="NCXP01000017">
    <property type="protein sequence ID" value="OSC40028.1"/>
    <property type="molecule type" value="Genomic_DNA"/>
</dbReference>
<proteinExistence type="predicted"/>
<evidence type="ECO:0000313" key="1">
    <source>
        <dbReference type="EMBL" id="OSC40028.1"/>
    </source>
</evidence>
<reference evidence="1 2" key="1">
    <citation type="submission" date="2017-04" db="EMBL/GenBank/DDBJ databases">
        <title>The new phylogeny of genus Mycobacterium.</title>
        <authorList>
            <person name="Tortoli E."/>
            <person name="Trovato A."/>
            <person name="Cirillo D.M."/>
        </authorList>
    </citation>
    <scope>NUCLEOTIDE SEQUENCE [LARGE SCALE GENOMIC DNA]</scope>
    <source>
        <strain evidence="1 2">TBL 1200985</strain>
    </source>
</reference>
<organism evidence="1 2">
    <name type="scientific">Mycobacterium decipiens</name>
    <dbReference type="NCBI Taxonomy" id="1430326"/>
    <lineage>
        <taxon>Bacteria</taxon>
        <taxon>Bacillati</taxon>
        <taxon>Actinomycetota</taxon>
        <taxon>Actinomycetes</taxon>
        <taxon>Mycobacteriales</taxon>
        <taxon>Mycobacteriaceae</taxon>
        <taxon>Mycobacterium</taxon>
    </lineage>
</organism>
<protein>
    <submittedName>
        <fullName evidence="1">MarR family transcriptional regulator</fullName>
    </submittedName>
</protein>
<keyword evidence="2" id="KW-1185">Reference proteome</keyword>
<dbReference type="AlphaFoldDB" id="A0A1X2LTF6"/>
<comment type="caution">
    <text evidence="1">The sequence shown here is derived from an EMBL/GenBank/DDBJ whole genome shotgun (WGS) entry which is preliminary data.</text>
</comment>
<gene>
    <name evidence="1" type="ORF">B8W66_14310</name>
</gene>
<dbReference type="STRING" id="1430326.B8W66_14310"/>
<dbReference type="InterPro" id="IPR036390">
    <property type="entry name" value="WH_DNA-bd_sf"/>
</dbReference>
<dbReference type="OrthoDB" id="3568381at2"/>
<dbReference type="Proteomes" id="UP000193247">
    <property type="component" value="Unassembled WGS sequence"/>
</dbReference>
<dbReference type="SUPFAM" id="SSF46785">
    <property type="entry name" value="Winged helix' DNA-binding domain"/>
    <property type="match status" value="1"/>
</dbReference>
<name>A0A1X2LTF6_9MYCO</name>
<sequence>MSELTVLQAVRLKGRVRPADLAATLDENLADVTKTVEQLTAAGLLVDGTTLRISPSGRDRLSLLLAEERKRVDPTALAAAYDAFRSVNADFKALVTDWQLKDGTPNVHDDAAYDAAIVARLDDIQQRVLPIVAAAAIQLPRLSAYPAKLGAALDKVKAGDNAWLTRPLIDSYHTVWFELHEELILAAGLTREEAARSGDAQ</sequence>
<accession>A0A1X2LTF6</accession>
<evidence type="ECO:0000313" key="2">
    <source>
        <dbReference type="Proteomes" id="UP000193247"/>
    </source>
</evidence>